<evidence type="ECO:0000313" key="2">
    <source>
        <dbReference type="EMBL" id="MED6255658.1"/>
    </source>
</evidence>
<name>A0ABU7C1M2_9TELE</name>
<reference evidence="2 3" key="1">
    <citation type="submission" date="2021-07" db="EMBL/GenBank/DDBJ databases">
        <authorList>
            <person name="Palmer J.M."/>
        </authorList>
    </citation>
    <scope>NUCLEOTIDE SEQUENCE [LARGE SCALE GENOMIC DNA]</scope>
    <source>
        <strain evidence="2 3">AT_MEX2019</strain>
        <tissue evidence="2">Muscle</tissue>
    </source>
</reference>
<feature type="non-terminal residue" evidence="2">
    <location>
        <position position="86"/>
    </location>
</feature>
<comment type="caution">
    <text evidence="2">The sequence shown here is derived from an EMBL/GenBank/DDBJ whole genome shotgun (WGS) entry which is preliminary data.</text>
</comment>
<organism evidence="2 3">
    <name type="scientific">Ataeniobius toweri</name>
    <dbReference type="NCBI Taxonomy" id="208326"/>
    <lineage>
        <taxon>Eukaryota</taxon>
        <taxon>Metazoa</taxon>
        <taxon>Chordata</taxon>
        <taxon>Craniata</taxon>
        <taxon>Vertebrata</taxon>
        <taxon>Euteleostomi</taxon>
        <taxon>Actinopterygii</taxon>
        <taxon>Neopterygii</taxon>
        <taxon>Teleostei</taxon>
        <taxon>Neoteleostei</taxon>
        <taxon>Acanthomorphata</taxon>
        <taxon>Ovalentaria</taxon>
        <taxon>Atherinomorphae</taxon>
        <taxon>Cyprinodontiformes</taxon>
        <taxon>Goodeidae</taxon>
        <taxon>Ataeniobius</taxon>
    </lineage>
</organism>
<proteinExistence type="predicted"/>
<dbReference type="Proteomes" id="UP001345963">
    <property type="component" value="Unassembled WGS sequence"/>
</dbReference>
<keyword evidence="3" id="KW-1185">Reference proteome</keyword>
<sequence length="86" mass="9977">MTSYSNGGVFNPAYHDSETLEIDRRSRKYQHANPYARENPPWWGENAEPRDDTEWGAPTDEWTGTENFPMGLISPRQGSSHWQHNL</sequence>
<accession>A0ABU7C1M2</accession>
<feature type="region of interest" description="Disordered" evidence="1">
    <location>
        <begin position="1"/>
        <end position="86"/>
    </location>
</feature>
<feature type="compositionally biased region" description="Basic and acidic residues" evidence="1">
    <location>
        <begin position="15"/>
        <end position="24"/>
    </location>
</feature>
<dbReference type="EMBL" id="JAHUTI010071578">
    <property type="protein sequence ID" value="MED6255658.1"/>
    <property type="molecule type" value="Genomic_DNA"/>
</dbReference>
<protein>
    <submittedName>
        <fullName evidence="2">Uncharacterized protein</fullName>
    </submittedName>
</protein>
<gene>
    <name evidence="2" type="ORF">ATANTOWER_012969</name>
</gene>
<feature type="compositionally biased region" description="Polar residues" evidence="1">
    <location>
        <begin position="76"/>
        <end position="86"/>
    </location>
</feature>
<evidence type="ECO:0000313" key="3">
    <source>
        <dbReference type="Proteomes" id="UP001345963"/>
    </source>
</evidence>
<evidence type="ECO:0000256" key="1">
    <source>
        <dbReference type="SAM" id="MobiDB-lite"/>
    </source>
</evidence>